<dbReference type="Proteomes" id="UP001165065">
    <property type="component" value="Unassembled WGS sequence"/>
</dbReference>
<evidence type="ECO:0000313" key="2">
    <source>
        <dbReference type="EMBL" id="GMI32949.1"/>
    </source>
</evidence>
<proteinExistence type="predicted"/>
<dbReference type="InterPro" id="IPR002123">
    <property type="entry name" value="Plipid/glycerol_acylTrfase"/>
</dbReference>
<dbReference type="OrthoDB" id="524544at2759"/>
<protein>
    <recommendedName>
        <fullName evidence="1">Phospholipid/glycerol acyltransferase domain-containing protein</fullName>
    </recommendedName>
</protein>
<gene>
    <name evidence="2" type="ORF">TrCOL_g13809</name>
</gene>
<evidence type="ECO:0000313" key="3">
    <source>
        <dbReference type="Proteomes" id="UP001165065"/>
    </source>
</evidence>
<name>A0A9W7G5N3_9STRA</name>
<dbReference type="SUPFAM" id="SSF69593">
    <property type="entry name" value="Glycerol-3-phosphate (1)-acyltransferase"/>
    <property type="match status" value="1"/>
</dbReference>
<accession>A0A9W7G5N3</accession>
<dbReference type="InterPro" id="IPR016222">
    <property type="entry name" value="G3P_O-acylTrfase_chlp"/>
</dbReference>
<organism evidence="2 3">
    <name type="scientific">Triparma columacea</name>
    <dbReference type="NCBI Taxonomy" id="722753"/>
    <lineage>
        <taxon>Eukaryota</taxon>
        <taxon>Sar</taxon>
        <taxon>Stramenopiles</taxon>
        <taxon>Ochrophyta</taxon>
        <taxon>Bolidophyceae</taxon>
        <taxon>Parmales</taxon>
        <taxon>Triparmaceae</taxon>
        <taxon>Triparma</taxon>
    </lineage>
</organism>
<dbReference type="GO" id="GO:0006655">
    <property type="term" value="P:phosphatidylglycerol biosynthetic process"/>
    <property type="evidence" value="ECO:0007669"/>
    <property type="project" value="TreeGrafter"/>
</dbReference>
<keyword evidence="3" id="KW-1185">Reference proteome</keyword>
<dbReference type="PANTHER" id="PTHR35695:SF1">
    <property type="entry name" value="GLYCEROL-3-PHOSPHATE ACYLTRANSFERASE, CHLOROPLASTIC"/>
    <property type="match status" value="1"/>
</dbReference>
<evidence type="ECO:0000259" key="1">
    <source>
        <dbReference type="Pfam" id="PF01553"/>
    </source>
</evidence>
<dbReference type="AlphaFoldDB" id="A0A9W7G5N3"/>
<dbReference type="GO" id="GO:0004366">
    <property type="term" value="F:glycerol-3-phosphate O-acyltransferase activity"/>
    <property type="evidence" value="ECO:0007669"/>
    <property type="project" value="InterPro"/>
</dbReference>
<reference evidence="3" key="1">
    <citation type="journal article" date="2023" name="Commun. Biol.">
        <title>Genome analysis of Parmales, the sister group of diatoms, reveals the evolutionary specialization of diatoms from phago-mixotrophs to photoautotrophs.</title>
        <authorList>
            <person name="Ban H."/>
            <person name="Sato S."/>
            <person name="Yoshikawa S."/>
            <person name="Yamada K."/>
            <person name="Nakamura Y."/>
            <person name="Ichinomiya M."/>
            <person name="Sato N."/>
            <person name="Blanc-Mathieu R."/>
            <person name="Endo H."/>
            <person name="Kuwata A."/>
            <person name="Ogata H."/>
        </authorList>
    </citation>
    <scope>NUCLEOTIDE SEQUENCE [LARGE SCALE GENOMIC DNA]</scope>
</reference>
<feature type="domain" description="Phospholipid/glycerol acyltransferase" evidence="1">
    <location>
        <begin position="73"/>
        <end position="221"/>
    </location>
</feature>
<dbReference type="EMBL" id="BRYA01000804">
    <property type="protein sequence ID" value="GMI32949.1"/>
    <property type="molecule type" value="Genomic_DNA"/>
</dbReference>
<sequence>MSIEEGTANIKQCLQFCFKYGMGPEKYSFGVSHQAIREPFDYYKFGVDFFRPAIDLPNSLVLGMSNLEKAMSAVKSGENVVFLANHQSEADPQVVSVLLDKAGFGEEAEGMTFLAGHKVTTDALAIPFSMGRNLLCIHSKKHIDAEPELKEVKQKQNLMTMGTMLEMMKSGGQCLWVAPSGGRDRRNVDTGEVPIARFDSKTIDMFRLMARKSKTATHFFPMSIVSYELCPPPDTVEAGTGERRNIRHTRIGITVGEETINEGGLEARHKFCENAEEECERNYKQLRRELFG</sequence>
<dbReference type="Gene3D" id="3.40.1130.10">
    <property type="entry name" value="Glycerol-3-phosphate (1)-acyltransferase"/>
    <property type="match status" value="1"/>
</dbReference>
<comment type="caution">
    <text evidence="2">The sequence shown here is derived from an EMBL/GenBank/DDBJ whole genome shotgun (WGS) entry which is preliminary data.</text>
</comment>
<dbReference type="Pfam" id="PF01553">
    <property type="entry name" value="Acyltransferase"/>
    <property type="match status" value="1"/>
</dbReference>
<dbReference type="PANTHER" id="PTHR35695">
    <property type="entry name" value="GLYCEROL-3-PHOSPHATE ACYLTRANSFERASE, CHLOROPLASTIC"/>
    <property type="match status" value="1"/>
</dbReference>